<accession>A0A3S0Z4T0</accession>
<dbReference type="Proteomes" id="UP000271974">
    <property type="component" value="Unassembled WGS sequence"/>
</dbReference>
<sequence length="284" mass="32079">MVVPLHRPERPLSWNSTQILSIEPTPRPLVLGQRPLKQRIRRVTVERRVRGRNPRACQAPKSKFVIFKIPAAVFVHRSARRGSHSQLDQGYHCCFYLFATGAMHCFQTDWNPFVDLCFKSINASLLDTESPADTFTEKILEAVRASIPFHKTGEIGPNPNPNPNRIRNHGEEGLLLASEIRTVRANKFQTQVRGYEGATLGDTVLTSPPSCRLEMKSKMARRGQREKNYLVLVGWLNERQMFGLDAREVGARCEDCEGPARAAIFPPEPGREYGWSEELTSGSL</sequence>
<protein>
    <submittedName>
        <fullName evidence="1">Uncharacterized protein</fullName>
    </submittedName>
</protein>
<reference evidence="1 2" key="1">
    <citation type="submission" date="2019-01" db="EMBL/GenBank/DDBJ databases">
        <title>A draft genome assembly of the solar-powered sea slug Elysia chlorotica.</title>
        <authorList>
            <person name="Cai H."/>
            <person name="Li Q."/>
            <person name="Fang X."/>
            <person name="Li J."/>
            <person name="Curtis N.E."/>
            <person name="Altenburger A."/>
            <person name="Shibata T."/>
            <person name="Feng M."/>
            <person name="Maeda T."/>
            <person name="Schwartz J.A."/>
            <person name="Shigenobu S."/>
            <person name="Lundholm N."/>
            <person name="Nishiyama T."/>
            <person name="Yang H."/>
            <person name="Hasebe M."/>
            <person name="Li S."/>
            <person name="Pierce S.K."/>
            <person name="Wang J."/>
        </authorList>
    </citation>
    <scope>NUCLEOTIDE SEQUENCE [LARGE SCALE GENOMIC DNA]</scope>
    <source>
        <strain evidence="1">EC2010</strain>
        <tissue evidence="1">Whole organism of an adult</tissue>
    </source>
</reference>
<evidence type="ECO:0000313" key="1">
    <source>
        <dbReference type="EMBL" id="RUS69385.1"/>
    </source>
</evidence>
<dbReference type="EMBL" id="RQTK01001701">
    <property type="protein sequence ID" value="RUS69385.1"/>
    <property type="molecule type" value="Genomic_DNA"/>
</dbReference>
<evidence type="ECO:0000313" key="2">
    <source>
        <dbReference type="Proteomes" id="UP000271974"/>
    </source>
</evidence>
<gene>
    <name evidence="1" type="ORF">EGW08_022853</name>
</gene>
<proteinExistence type="predicted"/>
<keyword evidence="2" id="KW-1185">Reference proteome</keyword>
<name>A0A3S0Z4T0_ELYCH</name>
<organism evidence="1 2">
    <name type="scientific">Elysia chlorotica</name>
    <name type="common">Eastern emerald elysia</name>
    <name type="synonym">Sea slug</name>
    <dbReference type="NCBI Taxonomy" id="188477"/>
    <lineage>
        <taxon>Eukaryota</taxon>
        <taxon>Metazoa</taxon>
        <taxon>Spiralia</taxon>
        <taxon>Lophotrochozoa</taxon>
        <taxon>Mollusca</taxon>
        <taxon>Gastropoda</taxon>
        <taxon>Heterobranchia</taxon>
        <taxon>Euthyneura</taxon>
        <taxon>Panpulmonata</taxon>
        <taxon>Sacoglossa</taxon>
        <taxon>Placobranchoidea</taxon>
        <taxon>Plakobranchidae</taxon>
        <taxon>Elysia</taxon>
    </lineage>
</organism>
<comment type="caution">
    <text evidence="1">The sequence shown here is derived from an EMBL/GenBank/DDBJ whole genome shotgun (WGS) entry which is preliminary data.</text>
</comment>
<dbReference type="AlphaFoldDB" id="A0A3S0Z4T0"/>